<gene>
    <name evidence="1" type="ORF">BpHYR1_016241</name>
</gene>
<accession>A0A3M7RJ29</accession>
<evidence type="ECO:0000313" key="1">
    <source>
        <dbReference type="EMBL" id="RNA23325.1"/>
    </source>
</evidence>
<reference evidence="1 2" key="1">
    <citation type="journal article" date="2018" name="Sci. Rep.">
        <title>Genomic signatures of local adaptation to the degree of environmental predictability in rotifers.</title>
        <authorList>
            <person name="Franch-Gras L."/>
            <person name="Hahn C."/>
            <person name="Garcia-Roger E.M."/>
            <person name="Carmona M.J."/>
            <person name="Serra M."/>
            <person name="Gomez A."/>
        </authorList>
    </citation>
    <scope>NUCLEOTIDE SEQUENCE [LARGE SCALE GENOMIC DNA]</scope>
    <source>
        <strain evidence="1">HYR1</strain>
    </source>
</reference>
<dbReference type="AlphaFoldDB" id="A0A3M7RJ29"/>
<proteinExistence type="predicted"/>
<sequence length="97" mass="11635">MFFLKCGQSKSLMNTMLNKNWSFLKTLMIKYIFALEQEFVAENNDLDTKYSLDKNKNIFWHLEVVDPFKISFQFKKCLYSSDLITNFLNLVNLRNLF</sequence>
<name>A0A3M7RJ29_BRAPC</name>
<comment type="caution">
    <text evidence="1">The sequence shown here is derived from an EMBL/GenBank/DDBJ whole genome shotgun (WGS) entry which is preliminary data.</text>
</comment>
<protein>
    <submittedName>
        <fullName evidence="1">Uncharacterized protein</fullName>
    </submittedName>
</protein>
<keyword evidence="2" id="KW-1185">Reference proteome</keyword>
<dbReference type="Proteomes" id="UP000276133">
    <property type="component" value="Unassembled WGS sequence"/>
</dbReference>
<evidence type="ECO:0000313" key="2">
    <source>
        <dbReference type="Proteomes" id="UP000276133"/>
    </source>
</evidence>
<dbReference type="EMBL" id="REGN01003312">
    <property type="protein sequence ID" value="RNA23325.1"/>
    <property type="molecule type" value="Genomic_DNA"/>
</dbReference>
<organism evidence="1 2">
    <name type="scientific">Brachionus plicatilis</name>
    <name type="common">Marine rotifer</name>
    <name type="synonym">Brachionus muelleri</name>
    <dbReference type="NCBI Taxonomy" id="10195"/>
    <lineage>
        <taxon>Eukaryota</taxon>
        <taxon>Metazoa</taxon>
        <taxon>Spiralia</taxon>
        <taxon>Gnathifera</taxon>
        <taxon>Rotifera</taxon>
        <taxon>Eurotatoria</taxon>
        <taxon>Monogononta</taxon>
        <taxon>Pseudotrocha</taxon>
        <taxon>Ploima</taxon>
        <taxon>Brachionidae</taxon>
        <taxon>Brachionus</taxon>
    </lineage>
</organism>